<dbReference type="InterPro" id="IPR011040">
    <property type="entry name" value="Sialidase"/>
</dbReference>
<protein>
    <recommendedName>
        <fullName evidence="2">F5/8 type C domain-containing protein</fullName>
    </recommendedName>
</protein>
<dbReference type="PATRIC" id="fig|512565.3.peg.439"/>
<gene>
    <name evidence="3" type="ordered locus">AMIS_4340</name>
</gene>
<dbReference type="InterPro" id="IPR000421">
    <property type="entry name" value="FA58C"/>
</dbReference>
<feature type="chain" id="PRO_5003628378" description="F5/8 type C domain-containing protein" evidence="1">
    <location>
        <begin position="32"/>
        <end position="781"/>
    </location>
</feature>
<dbReference type="Gene3D" id="2.60.120.260">
    <property type="entry name" value="Galactose-binding domain-like"/>
    <property type="match status" value="1"/>
</dbReference>
<feature type="domain" description="F5/8 type C" evidence="2">
    <location>
        <begin position="443"/>
        <end position="595"/>
    </location>
</feature>
<dbReference type="Pfam" id="PF00754">
    <property type="entry name" value="F5_F8_type_C"/>
    <property type="match status" value="1"/>
</dbReference>
<dbReference type="EMBL" id="AP012319">
    <property type="protein sequence ID" value="BAL85654.1"/>
    <property type="molecule type" value="Genomic_DNA"/>
</dbReference>
<dbReference type="Pfam" id="PF13088">
    <property type="entry name" value="BNR_2"/>
    <property type="match status" value="1"/>
</dbReference>
<dbReference type="SUPFAM" id="SSF49899">
    <property type="entry name" value="Concanavalin A-like lectins/glucanases"/>
    <property type="match status" value="1"/>
</dbReference>
<name>I0GY17_ACTM4</name>
<dbReference type="SUPFAM" id="SSF49785">
    <property type="entry name" value="Galactose-binding domain-like"/>
    <property type="match status" value="1"/>
</dbReference>
<dbReference type="PROSITE" id="PS50022">
    <property type="entry name" value="FA58C_3"/>
    <property type="match status" value="1"/>
</dbReference>
<dbReference type="Gene3D" id="2.120.10.10">
    <property type="match status" value="1"/>
</dbReference>
<sequence>MQRKTRSALAAATVTIAVAGFGAVPAAPATAAPTKDPTCATAVNGTPAGSDGQSPTGYALNVGGASEFGTVWDPPGDDAAGSTPVQAAFPSVLGLDTVNGDGTPVRRQHARFGLTRDEPSVNGKVAQVESVDGGETFPAATYADESAGAAPSAPIRLRDGSLLAYSFKTQAAPYNVGRNVRFTAYRSTDEGRTWTSEDALFDMGSYWQGGRSASVPLELANGDIVMAVYGKYTDSGSYRVQLQASTDGGRTFVRRAVVAPDDAGNSYNETGLAQLPNGKLIAVIRHHAADSSGALNDVVTPVWTTSADNGATWKPLQDLSVSFPYGYDPMNDTTKALEGVAPDLKLMPNGVLVLRGGRPDNWVAISTNGEGTGWVGQLTYRNCPTDGDRHRGSTGYGGMDYVAANRAIVVGDNCDVTWACTTTSGNRFTIDKQTRVWRRWIDVLTPDVGRIDLATKYRKGKITVGGDMTSSVPGHPRARADGAFDGSTEYWSSAVNANGAGTYVLNLDRSYPLTKVGLSLRNGRQSTGRVYLSADGVNWGNPVATAANRTHLAMEYFPLSATARFVKVEVDASDKCDAALGDNCSFLNELELYSSINSFENDPVNNRPRGFTDIVQSWQTQRAPELADNDSASALVIVDTNAQAISRVNWAGTAGATKSLEFRLKPLSLLGFLFDVMGKDAAGQTVNAYHLAVAQDGRINRYDGTKWVTLAGPGTVTENTWSTIRVTADTAKASLQVNGVTVATNVPYTNKVSALSGYSFASNGTATTGDKYLVDDVLFTP</sequence>
<evidence type="ECO:0000259" key="2">
    <source>
        <dbReference type="PROSITE" id="PS50022"/>
    </source>
</evidence>
<accession>I0GY17</accession>
<evidence type="ECO:0000256" key="1">
    <source>
        <dbReference type="SAM" id="SignalP"/>
    </source>
</evidence>
<proteinExistence type="predicted"/>
<keyword evidence="1" id="KW-0732">Signal</keyword>
<dbReference type="InterPro" id="IPR013320">
    <property type="entry name" value="ConA-like_dom_sf"/>
</dbReference>
<dbReference type="KEGG" id="ams:AMIS_4340"/>
<organism evidence="3 4">
    <name type="scientific">Actinoplanes missouriensis (strain ATCC 14538 / DSM 43046 / CBS 188.64 / JCM 3121 / NBRC 102363 / NCIMB 12654 / NRRL B-3342 / UNCC 431)</name>
    <dbReference type="NCBI Taxonomy" id="512565"/>
    <lineage>
        <taxon>Bacteria</taxon>
        <taxon>Bacillati</taxon>
        <taxon>Actinomycetota</taxon>
        <taxon>Actinomycetes</taxon>
        <taxon>Micromonosporales</taxon>
        <taxon>Micromonosporaceae</taxon>
        <taxon>Actinoplanes</taxon>
    </lineage>
</organism>
<dbReference type="AlphaFoldDB" id="I0GY17"/>
<dbReference type="InterPro" id="IPR008979">
    <property type="entry name" value="Galactose-bd-like_sf"/>
</dbReference>
<dbReference type="InterPro" id="IPR036278">
    <property type="entry name" value="Sialidase_sf"/>
</dbReference>
<dbReference type="eggNOG" id="ENOG5032VKX">
    <property type="taxonomic scope" value="Bacteria"/>
</dbReference>
<feature type="signal peptide" evidence="1">
    <location>
        <begin position="1"/>
        <end position="31"/>
    </location>
</feature>
<keyword evidence="4" id="KW-1185">Reference proteome</keyword>
<evidence type="ECO:0000313" key="4">
    <source>
        <dbReference type="Proteomes" id="UP000007882"/>
    </source>
</evidence>
<dbReference type="HOGENOM" id="CLU_358520_0_0_11"/>
<reference evidence="3 4" key="1">
    <citation type="submission" date="2012-02" db="EMBL/GenBank/DDBJ databases">
        <title>Complete genome sequence of Actinoplanes missouriensis 431 (= NBRC 102363).</title>
        <authorList>
            <person name="Ohnishi Y."/>
            <person name="Ishikawa J."/>
            <person name="Sekine M."/>
            <person name="Hosoyama A."/>
            <person name="Harada T."/>
            <person name="Narita H."/>
            <person name="Hata T."/>
            <person name="Konno Y."/>
            <person name="Tutikane K."/>
            <person name="Fujita N."/>
            <person name="Horinouchi S."/>
            <person name="Hayakawa M."/>
        </authorList>
    </citation>
    <scope>NUCLEOTIDE SEQUENCE [LARGE SCALE GENOMIC DNA]</scope>
    <source>
        <strain evidence="4">ATCC 14538 / DSM 43046 / CBS 188.64 / JCM 3121 / NBRC 102363 / NCIMB 12654 / NRRL B-3342 / UNCC 431</strain>
    </source>
</reference>
<dbReference type="SUPFAM" id="SSF50939">
    <property type="entry name" value="Sialidases"/>
    <property type="match status" value="1"/>
</dbReference>
<dbReference type="CDD" id="cd15482">
    <property type="entry name" value="Sialidase_non-viral"/>
    <property type="match status" value="1"/>
</dbReference>
<evidence type="ECO:0000313" key="3">
    <source>
        <dbReference type="EMBL" id="BAL85654.1"/>
    </source>
</evidence>
<dbReference type="OrthoDB" id="41724at2"/>
<dbReference type="RefSeq" id="WP_014440554.1">
    <property type="nucleotide sequence ID" value="NC_017093.1"/>
</dbReference>
<dbReference type="Proteomes" id="UP000007882">
    <property type="component" value="Chromosome"/>
</dbReference>